<gene>
    <name evidence="5 6" type="primary">fliE</name>
    <name evidence="6" type="ORF">GCM10023116_42020</name>
</gene>
<reference evidence="7" key="1">
    <citation type="journal article" date="2019" name="Int. J. Syst. Evol. Microbiol.">
        <title>The Global Catalogue of Microorganisms (GCM) 10K type strain sequencing project: providing services to taxonomists for standard genome sequencing and annotation.</title>
        <authorList>
            <consortium name="The Broad Institute Genomics Platform"/>
            <consortium name="The Broad Institute Genome Sequencing Center for Infectious Disease"/>
            <person name="Wu L."/>
            <person name="Ma J."/>
        </authorList>
    </citation>
    <scope>NUCLEOTIDE SEQUENCE [LARGE SCALE GENOMIC DNA]</scope>
    <source>
        <strain evidence="7">JCM 17805</strain>
    </source>
</reference>
<dbReference type="Proteomes" id="UP001500604">
    <property type="component" value="Unassembled WGS sequence"/>
</dbReference>
<comment type="similarity">
    <text evidence="2 5">Belongs to the FliE family.</text>
</comment>
<dbReference type="NCBIfam" id="TIGR00205">
    <property type="entry name" value="fliE"/>
    <property type="match status" value="1"/>
</dbReference>
<comment type="caution">
    <text evidence="6">The sequence shown here is derived from an EMBL/GenBank/DDBJ whole genome shotgun (WGS) entry which is preliminary data.</text>
</comment>
<proteinExistence type="inferred from homology"/>
<evidence type="ECO:0000313" key="7">
    <source>
        <dbReference type="Proteomes" id="UP001500604"/>
    </source>
</evidence>
<dbReference type="PRINTS" id="PR01006">
    <property type="entry name" value="FLGHOOKFLIE"/>
</dbReference>
<name>A0ABP8V6P1_9GAMM</name>
<dbReference type="HAMAP" id="MF_00724">
    <property type="entry name" value="FliE"/>
    <property type="match status" value="1"/>
</dbReference>
<sequence length="111" mass="12056">MADVVHPVFIALDLPLAVGRADSQAMTSPTGANAASGRGTDFSRMLKAELDQVNALQQTASDRMNRVESGQEEDLVGTVLSVQKASLSFQLLLQVRNRLVEGYHEVFNLQL</sequence>
<evidence type="ECO:0000256" key="3">
    <source>
        <dbReference type="ARBA" id="ARBA00018024"/>
    </source>
</evidence>
<keyword evidence="6" id="KW-0282">Flagellum</keyword>
<evidence type="ECO:0000313" key="6">
    <source>
        <dbReference type="EMBL" id="GAA4651918.1"/>
    </source>
</evidence>
<dbReference type="EMBL" id="BAABFL010000465">
    <property type="protein sequence ID" value="GAA4651918.1"/>
    <property type="molecule type" value="Genomic_DNA"/>
</dbReference>
<keyword evidence="4 5" id="KW-0975">Bacterial flagellum</keyword>
<dbReference type="Pfam" id="PF02049">
    <property type="entry name" value="FliE"/>
    <property type="match status" value="1"/>
</dbReference>
<protein>
    <recommendedName>
        <fullName evidence="3 5">Flagellar hook-basal body complex protein FliE</fullName>
    </recommendedName>
</protein>
<evidence type="ECO:0000256" key="1">
    <source>
        <dbReference type="ARBA" id="ARBA00004117"/>
    </source>
</evidence>
<evidence type="ECO:0000256" key="2">
    <source>
        <dbReference type="ARBA" id="ARBA00009272"/>
    </source>
</evidence>
<accession>A0ABP8V6P1</accession>
<evidence type="ECO:0000256" key="4">
    <source>
        <dbReference type="ARBA" id="ARBA00023143"/>
    </source>
</evidence>
<organism evidence="6 7">
    <name type="scientific">Kistimonas scapharcae</name>
    <dbReference type="NCBI Taxonomy" id="1036133"/>
    <lineage>
        <taxon>Bacteria</taxon>
        <taxon>Pseudomonadati</taxon>
        <taxon>Pseudomonadota</taxon>
        <taxon>Gammaproteobacteria</taxon>
        <taxon>Oceanospirillales</taxon>
        <taxon>Endozoicomonadaceae</taxon>
        <taxon>Kistimonas</taxon>
    </lineage>
</organism>
<keyword evidence="7" id="KW-1185">Reference proteome</keyword>
<dbReference type="InterPro" id="IPR001624">
    <property type="entry name" value="FliE"/>
</dbReference>
<evidence type="ECO:0000256" key="5">
    <source>
        <dbReference type="HAMAP-Rule" id="MF_00724"/>
    </source>
</evidence>
<keyword evidence="6" id="KW-0966">Cell projection</keyword>
<comment type="subcellular location">
    <subcellularLocation>
        <location evidence="1 5">Bacterial flagellum basal body</location>
    </subcellularLocation>
</comment>
<dbReference type="PANTHER" id="PTHR34653">
    <property type="match status" value="1"/>
</dbReference>
<dbReference type="PANTHER" id="PTHR34653:SF1">
    <property type="entry name" value="FLAGELLAR HOOK-BASAL BODY COMPLEX PROTEIN FLIE"/>
    <property type="match status" value="1"/>
</dbReference>
<dbReference type="RefSeq" id="WP_345198388.1">
    <property type="nucleotide sequence ID" value="NZ_BAABFL010000465.1"/>
</dbReference>
<keyword evidence="6" id="KW-0969">Cilium</keyword>